<sequence length="639" mass="74084">METCEKYSPEYLRYLELLSKEYKTQAETFTEIINLQAIVNLPKGTEHFMSDLHGEYEAFYHILNNCSGVIREKVEMIFANSMTAEERDDLLTLIYYPKEKLDMLQREKAITDQWAKKTLSHLIRLVKLLSSKYTRSKVRKAMPKVFRFVIDELLHAQPDEDKNRRAYHMKILNTILETGSTRQFIYALTDLIKRLAVDHLHIIGDIYDRGPHADKIMDYLMHHHSLDIQWGNHDILWMGAAAGSEACIANALRNNIRYHNMEILESGYGISLRPLAIFALDTYKKDDGIEPMVKAINVILSKLEGQVIIRHPEYNMDDRLMFHKIDWKQGTITLDGQTYELTTTDFPTVDPQDPYKLSPEEHRIMAAIQSEFLESERLQRHIRFLYSHGSLYRSYNNNLLFHGGVPLNEDGSFKAIYLNGKPYKGKAFMDMVDFIARQAYDKRDTNSLDYMWYMWCGIDSPVSGRIVKTFERSYIVDQSTWKEPQNDYYHLNRDRDECIKILHEFGIDSPQGHIINGHTPVKVKKGESPIRAEGKEICIDGGFCKAYQGSTGIAGYTLIFNSHGIRIKAHYPFKDVTQVLMNNADIDSESTQVELEPKRVMIGDTDNGKKLLQMIDDLKALLHAYRQGIILERPEEKEI</sequence>
<dbReference type="GO" id="GO:0042132">
    <property type="term" value="F:fructose 1,6-bisphosphate 1-phosphatase activity"/>
    <property type="evidence" value="ECO:0007669"/>
    <property type="project" value="UniProtKB-UniRule"/>
</dbReference>
<dbReference type="HAMAP" id="MF_01854">
    <property type="entry name" value="FBPase_class3"/>
    <property type="match status" value="1"/>
</dbReference>
<proteinExistence type="inferred from homology"/>
<protein>
    <recommendedName>
        <fullName evidence="4">Fructose-1,6-bisphosphatase class 3</fullName>
        <shortName evidence="4">FBPase class 3</shortName>
        <ecNumber evidence="4">3.1.3.11</ecNumber>
    </recommendedName>
    <alternativeName>
        <fullName evidence="4">D-fructose-1,6-bisphosphate 1-phosphohydrolase class 3</fullName>
    </alternativeName>
</protein>
<organism evidence="5 6">
    <name type="scientific">Megasphaera stantonii</name>
    <dbReference type="NCBI Taxonomy" id="2144175"/>
    <lineage>
        <taxon>Bacteria</taxon>
        <taxon>Bacillati</taxon>
        <taxon>Bacillota</taxon>
        <taxon>Negativicutes</taxon>
        <taxon>Veillonellales</taxon>
        <taxon>Veillonellaceae</taxon>
        <taxon>Megasphaera</taxon>
    </lineage>
</organism>
<dbReference type="Proteomes" id="UP000254337">
    <property type="component" value="Chromosome"/>
</dbReference>
<evidence type="ECO:0000256" key="3">
    <source>
        <dbReference type="ARBA" id="ARBA00023277"/>
    </source>
</evidence>
<comment type="cofactor">
    <cofactor evidence="4">
        <name>Mn(2+)</name>
        <dbReference type="ChEBI" id="CHEBI:29035"/>
    </cofactor>
</comment>
<reference evidence="5 6" key="1">
    <citation type="submission" date="2018-05" db="EMBL/GenBank/DDBJ databases">
        <title>Complete genome sequence of Megasphaera sp. AJH120T, isolated from the ceca of a chicken.</title>
        <authorList>
            <person name="Maki J."/>
            <person name="Looft T."/>
        </authorList>
    </citation>
    <scope>NUCLEOTIDE SEQUENCE [LARGE SCALE GENOMIC DNA]</scope>
    <source>
        <strain evidence="5 6">AJH120</strain>
    </source>
</reference>
<dbReference type="OrthoDB" id="9779903at2"/>
<dbReference type="InterPro" id="IPR029052">
    <property type="entry name" value="Metallo-depent_PP-like"/>
</dbReference>
<evidence type="ECO:0000256" key="1">
    <source>
        <dbReference type="ARBA" id="ARBA00022801"/>
    </source>
</evidence>
<accession>A0A346AY50</accession>
<dbReference type="UniPathway" id="UPA00138"/>
<dbReference type="EMBL" id="CP029462">
    <property type="protein sequence ID" value="AXL20793.1"/>
    <property type="molecule type" value="Genomic_DNA"/>
</dbReference>
<dbReference type="AlphaFoldDB" id="A0A346AY50"/>
<comment type="similarity">
    <text evidence="4">Belongs to the FBPase class 3 family.</text>
</comment>
<comment type="catalytic activity">
    <reaction evidence="4">
        <text>beta-D-fructose 1,6-bisphosphate + H2O = beta-D-fructose 6-phosphate + phosphate</text>
        <dbReference type="Rhea" id="RHEA:11064"/>
        <dbReference type="ChEBI" id="CHEBI:15377"/>
        <dbReference type="ChEBI" id="CHEBI:32966"/>
        <dbReference type="ChEBI" id="CHEBI:43474"/>
        <dbReference type="ChEBI" id="CHEBI:57634"/>
        <dbReference type="EC" id="3.1.3.11"/>
    </reaction>
</comment>
<dbReference type="Pfam" id="PF06874">
    <property type="entry name" value="FBPase_2"/>
    <property type="match status" value="1"/>
</dbReference>
<gene>
    <name evidence="4" type="primary">fbp</name>
    <name evidence="5" type="ORF">DKB62_03975</name>
</gene>
<dbReference type="Gene3D" id="3.60.21.10">
    <property type="match status" value="1"/>
</dbReference>
<evidence type="ECO:0000256" key="2">
    <source>
        <dbReference type="ARBA" id="ARBA00023211"/>
    </source>
</evidence>
<keyword evidence="1 4" id="KW-0378">Hydrolase</keyword>
<dbReference type="RefSeq" id="WP_107195753.1">
    <property type="nucleotide sequence ID" value="NZ_CP029462.1"/>
</dbReference>
<dbReference type="InterPro" id="IPR009164">
    <property type="entry name" value="FBPtase_class3"/>
</dbReference>
<keyword evidence="3 4" id="KW-0119">Carbohydrate metabolism</keyword>
<dbReference type="GO" id="GO:0006094">
    <property type="term" value="P:gluconeogenesis"/>
    <property type="evidence" value="ECO:0007669"/>
    <property type="project" value="UniProtKB-UniRule"/>
</dbReference>
<evidence type="ECO:0000256" key="4">
    <source>
        <dbReference type="HAMAP-Rule" id="MF_01854"/>
    </source>
</evidence>
<name>A0A346AY50_9FIRM</name>
<keyword evidence="2 4" id="KW-0464">Manganese</keyword>
<evidence type="ECO:0000313" key="5">
    <source>
        <dbReference type="EMBL" id="AXL20793.1"/>
    </source>
</evidence>
<dbReference type="SUPFAM" id="SSF56300">
    <property type="entry name" value="Metallo-dependent phosphatases"/>
    <property type="match status" value="1"/>
</dbReference>
<evidence type="ECO:0000313" key="6">
    <source>
        <dbReference type="Proteomes" id="UP000254337"/>
    </source>
</evidence>
<dbReference type="EC" id="3.1.3.11" evidence="4"/>
<keyword evidence="6" id="KW-1185">Reference proteome</keyword>
<dbReference type="KEGG" id="meg:DKB62_03975"/>
<comment type="pathway">
    <text evidence="4">Carbohydrate biosynthesis; gluconeogenesis.</text>
</comment>